<sequence>MARTLDPLLDAALAQSPRKGAEIAIVESRQGNRQRLTTWDRPLSIDLGLGDGTETCTPGMMHSAITLAAGMDASHFEMSGPIGGAFTEERVLGGYWRSARVWLGWTSPGVADPLPVAALMAGRVGEYRVEGRRWVLEVRNAADGFNQSIGRVLSPYCTHDYGDAKCTKVRTPYACEVTYVASSFSFAVDIGGEHPDDFFEFGDVTFDSGALAGLEGEVFRFTGDTASVELLAPMPVAPQVGDTLTLYRGCSKLRLSDDPTLPTCLTNENVINFGGHPEVPGTEQYFKIASPGTGVSRRRGTLGGDTGGLTSAHPGAA</sequence>
<feature type="domain" description="Bacteriophage phiJL001 Gp84 C-terminal" evidence="1">
    <location>
        <begin position="198"/>
        <end position="282"/>
    </location>
</feature>
<dbReference type="InterPro" id="IPR018964">
    <property type="entry name" value="Phage_phiJL001_Gp84_C"/>
</dbReference>
<dbReference type="RefSeq" id="WP_047820565.1">
    <property type="nucleotide sequence ID" value="NZ_CP011770.1"/>
</dbReference>
<protein>
    <recommendedName>
        <fullName evidence="1">Bacteriophage phiJL001 Gp84 C-terminal domain-containing protein</fullName>
    </recommendedName>
</protein>
<name>A0A0G3XGW6_9SPHN</name>
<reference evidence="2 3" key="1">
    <citation type="submission" date="2015-06" db="EMBL/GenBank/DDBJ databases">
        <authorList>
            <person name="Zeng Y."/>
            <person name="Huang Y."/>
        </authorList>
    </citation>
    <scope>NUCLEOTIDE SEQUENCE [LARGE SCALE GENOMIC DNA]</scope>
    <source>
        <strain evidence="2 3">PQ-2</strain>
    </source>
</reference>
<dbReference type="OrthoDB" id="1633386at2"/>
<dbReference type="PATRIC" id="fig|1348774.3.peg.1595"/>
<accession>A0A0G3XGW6</accession>
<evidence type="ECO:0000313" key="3">
    <source>
        <dbReference type="Proteomes" id="UP000035287"/>
    </source>
</evidence>
<proteinExistence type="predicted"/>
<dbReference type="EMBL" id="CP011770">
    <property type="protein sequence ID" value="AKM09881.1"/>
    <property type="molecule type" value="Genomic_DNA"/>
</dbReference>
<dbReference type="AlphaFoldDB" id="A0A0G3XGW6"/>
<dbReference type="Pfam" id="PF09356">
    <property type="entry name" value="Phage_BR0599"/>
    <property type="match status" value="1"/>
</dbReference>
<gene>
    <name evidence="2" type="ORF">AB433_07605</name>
</gene>
<evidence type="ECO:0000313" key="2">
    <source>
        <dbReference type="EMBL" id="AKM09881.1"/>
    </source>
</evidence>
<dbReference type="STRING" id="1348774.AB433_07605"/>
<keyword evidence="3" id="KW-1185">Reference proteome</keyword>
<dbReference type="KEGG" id="cna:AB433_07605"/>
<dbReference type="Proteomes" id="UP000035287">
    <property type="component" value="Chromosome"/>
</dbReference>
<organism evidence="2 3">
    <name type="scientific">Croceicoccus naphthovorans</name>
    <dbReference type="NCBI Taxonomy" id="1348774"/>
    <lineage>
        <taxon>Bacteria</taxon>
        <taxon>Pseudomonadati</taxon>
        <taxon>Pseudomonadota</taxon>
        <taxon>Alphaproteobacteria</taxon>
        <taxon>Sphingomonadales</taxon>
        <taxon>Erythrobacteraceae</taxon>
        <taxon>Croceicoccus</taxon>
    </lineage>
</organism>
<evidence type="ECO:0000259" key="1">
    <source>
        <dbReference type="Pfam" id="PF09356"/>
    </source>
</evidence>
<dbReference type="Pfam" id="PF09931">
    <property type="entry name" value="Phage_phiJL001_Gp84_N"/>
    <property type="match status" value="1"/>
</dbReference>